<dbReference type="Proteomes" id="UP000305848">
    <property type="component" value="Unassembled WGS sequence"/>
</dbReference>
<dbReference type="InterPro" id="IPR010131">
    <property type="entry name" value="MdtP/NodT-like"/>
</dbReference>
<name>A0A4U3KWE7_9BACT</name>
<keyword evidence="2" id="KW-0812">Transmembrane</keyword>
<evidence type="ECO:0000313" key="4">
    <source>
        <dbReference type="Proteomes" id="UP000305848"/>
    </source>
</evidence>
<keyword evidence="2" id="KW-0449">Lipoprotein</keyword>
<dbReference type="GO" id="GO:0015562">
    <property type="term" value="F:efflux transmembrane transporter activity"/>
    <property type="evidence" value="ECO:0007669"/>
    <property type="project" value="InterPro"/>
</dbReference>
<dbReference type="PANTHER" id="PTHR30203">
    <property type="entry name" value="OUTER MEMBRANE CATION EFFLUX PROTEIN"/>
    <property type="match status" value="1"/>
</dbReference>
<dbReference type="OrthoDB" id="9770517at2"/>
<dbReference type="PROSITE" id="PS51257">
    <property type="entry name" value="PROKAR_LIPOPROTEIN"/>
    <property type="match status" value="1"/>
</dbReference>
<sequence length="470" mass="50960">MKSVIIIYITALIMLFTTGCKVSKDVSLPANAAPAAYRNSNTADTSTIADIRWKQFFNEENLQHLINSAITNNYDMQVAVKNVEAAQLIVKQSRLGYLPQASLQVAGSINRPSDASLNGLSLSKFVGKSYIEDYSASAVLSWEADIWGKIKNQKDKALAAYLQTIEARKAIQTGLVASVAQGYYNLLMLDAQIAIAKKNLLLNDSTLNIIKLQYNAGQVTALAVEQATAQRLVAAQLIPQIEQDIIIQEDALSVLTGEMPAAIKRTGTISNISFTDQLSAGVPSSLLRNRPDVRARELELTIANANTGIAKANLYPSLSITASGGINAFKVSNWFTIPASLFTAAAAGITQPLFQQKQLKTHYELSKVEREKAVIQFRQSVLTAVGEVADALAKAGKLQEQQSIAATRVNTLQQATGNANLLFKNGMADYLEVITAQGNVLQAELELTVLKKEQLDARIELYRSLGGGWK</sequence>
<comment type="subcellular location">
    <subcellularLocation>
        <location evidence="2">Cell membrane</location>
        <topology evidence="2">Lipid-anchor</topology>
    </subcellularLocation>
</comment>
<keyword evidence="2" id="KW-0472">Membrane</keyword>
<dbReference type="PANTHER" id="PTHR30203:SF33">
    <property type="entry name" value="BLR4455 PROTEIN"/>
    <property type="match status" value="1"/>
</dbReference>
<protein>
    <submittedName>
        <fullName evidence="3">Efflux transporter outer membrane subunit</fullName>
    </submittedName>
</protein>
<keyword evidence="2" id="KW-0564">Palmitate</keyword>
<organism evidence="3 4">
    <name type="scientific">Ilyomonas limi</name>
    <dbReference type="NCBI Taxonomy" id="2575867"/>
    <lineage>
        <taxon>Bacteria</taxon>
        <taxon>Pseudomonadati</taxon>
        <taxon>Bacteroidota</taxon>
        <taxon>Chitinophagia</taxon>
        <taxon>Chitinophagales</taxon>
        <taxon>Chitinophagaceae</taxon>
        <taxon>Ilyomonas</taxon>
    </lineage>
</organism>
<dbReference type="GO" id="GO:0005886">
    <property type="term" value="C:plasma membrane"/>
    <property type="evidence" value="ECO:0007669"/>
    <property type="project" value="UniProtKB-SubCell"/>
</dbReference>
<dbReference type="InterPro" id="IPR003423">
    <property type="entry name" value="OMP_efflux"/>
</dbReference>
<dbReference type="Gene3D" id="1.20.1600.10">
    <property type="entry name" value="Outer membrane efflux proteins (OEP)"/>
    <property type="match status" value="1"/>
</dbReference>
<keyword evidence="2" id="KW-1134">Transmembrane beta strand</keyword>
<dbReference type="AlphaFoldDB" id="A0A4U3KWE7"/>
<dbReference type="Gene3D" id="2.20.200.10">
    <property type="entry name" value="Outer membrane efflux proteins (OEP)"/>
    <property type="match status" value="1"/>
</dbReference>
<dbReference type="RefSeq" id="WP_137263604.1">
    <property type="nucleotide sequence ID" value="NZ_SZQL01000021.1"/>
</dbReference>
<keyword evidence="4" id="KW-1185">Reference proteome</keyword>
<comment type="similarity">
    <text evidence="1 2">Belongs to the outer membrane factor (OMF) (TC 1.B.17) family.</text>
</comment>
<dbReference type="Pfam" id="PF02321">
    <property type="entry name" value="OEP"/>
    <property type="match status" value="2"/>
</dbReference>
<evidence type="ECO:0000256" key="1">
    <source>
        <dbReference type="ARBA" id="ARBA00007613"/>
    </source>
</evidence>
<gene>
    <name evidence="3" type="ORF">FC093_20055</name>
</gene>
<dbReference type="SUPFAM" id="SSF56954">
    <property type="entry name" value="Outer membrane efflux proteins (OEP)"/>
    <property type="match status" value="1"/>
</dbReference>
<reference evidence="3 4" key="1">
    <citation type="submission" date="2019-05" db="EMBL/GenBank/DDBJ databases">
        <title>Panacibacter sp. strain 17mud1-8 Genome sequencing and assembly.</title>
        <authorList>
            <person name="Chhetri G."/>
        </authorList>
    </citation>
    <scope>NUCLEOTIDE SEQUENCE [LARGE SCALE GENOMIC DNA]</scope>
    <source>
        <strain evidence="3 4">17mud1-8</strain>
    </source>
</reference>
<proteinExistence type="inferred from homology"/>
<accession>A0A4U3KWE7</accession>
<comment type="caution">
    <text evidence="3">The sequence shown here is derived from an EMBL/GenBank/DDBJ whole genome shotgun (WGS) entry which is preliminary data.</text>
</comment>
<dbReference type="EMBL" id="SZQL01000021">
    <property type="protein sequence ID" value="TKK65406.1"/>
    <property type="molecule type" value="Genomic_DNA"/>
</dbReference>
<evidence type="ECO:0000256" key="2">
    <source>
        <dbReference type="RuleBase" id="RU362097"/>
    </source>
</evidence>
<dbReference type="NCBIfam" id="TIGR01845">
    <property type="entry name" value="outer_NodT"/>
    <property type="match status" value="1"/>
</dbReference>
<evidence type="ECO:0000313" key="3">
    <source>
        <dbReference type="EMBL" id="TKK65406.1"/>
    </source>
</evidence>